<feature type="region of interest" description="Disordered" evidence="1">
    <location>
        <begin position="797"/>
        <end position="822"/>
    </location>
</feature>
<feature type="compositionally biased region" description="Basic residues" evidence="1">
    <location>
        <begin position="1125"/>
        <end position="1138"/>
    </location>
</feature>
<gene>
    <name evidence="3" type="ORF">HJC23_001788</name>
</gene>
<name>A0ABD3QQH2_9STRA</name>
<keyword evidence="4" id="KW-1185">Reference proteome</keyword>
<feature type="region of interest" description="Disordered" evidence="1">
    <location>
        <begin position="1323"/>
        <end position="1451"/>
    </location>
</feature>
<evidence type="ECO:0000313" key="4">
    <source>
        <dbReference type="Proteomes" id="UP001516023"/>
    </source>
</evidence>
<protein>
    <recommendedName>
        <fullName evidence="2">Helicase-associated domain-containing protein</fullName>
    </recommendedName>
</protein>
<feature type="compositionally biased region" description="Basic and acidic residues" evidence="1">
    <location>
        <begin position="507"/>
        <end position="523"/>
    </location>
</feature>
<evidence type="ECO:0000256" key="1">
    <source>
        <dbReference type="SAM" id="MobiDB-lite"/>
    </source>
</evidence>
<feature type="compositionally biased region" description="Basic and acidic residues" evidence="1">
    <location>
        <begin position="888"/>
        <end position="914"/>
    </location>
</feature>
<feature type="compositionally biased region" description="Low complexity" evidence="1">
    <location>
        <begin position="1332"/>
        <end position="1346"/>
    </location>
</feature>
<dbReference type="InterPro" id="IPR005114">
    <property type="entry name" value="Helicase_assoc"/>
</dbReference>
<dbReference type="Pfam" id="PF03457">
    <property type="entry name" value="HA"/>
    <property type="match status" value="1"/>
</dbReference>
<feature type="compositionally biased region" description="Basic and acidic residues" evidence="1">
    <location>
        <begin position="224"/>
        <end position="249"/>
    </location>
</feature>
<feature type="compositionally biased region" description="Basic and acidic residues" evidence="1">
    <location>
        <begin position="1425"/>
        <end position="1439"/>
    </location>
</feature>
<feature type="region of interest" description="Disordered" evidence="1">
    <location>
        <begin position="849"/>
        <end position="926"/>
    </location>
</feature>
<feature type="compositionally biased region" description="Basic residues" evidence="1">
    <location>
        <begin position="388"/>
        <end position="399"/>
    </location>
</feature>
<feature type="region of interest" description="Disordered" evidence="1">
    <location>
        <begin position="1"/>
        <end position="159"/>
    </location>
</feature>
<feature type="compositionally biased region" description="Pro residues" evidence="1">
    <location>
        <begin position="456"/>
        <end position="465"/>
    </location>
</feature>
<feature type="compositionally biased region" description="Basic and acidic residues" evidence="1">
    <location>
        <begin position="470"/>
        <end position="484"/>
    </location>
</feature>
<evidence type="ECO:0000259" key="2">
    <source>
        <dbReference type="Pfam" id="PF03457"/>
    </source>
</evidence>
<sequence length="1734" mass="192649">MSNIAQGQHDDDSDDNANPSGGNGNRSAEHRSSLDQLRIAFSQAQAGRSALKPSSAFGAACPTEHTQPTTHSNCISGDANAVGGQQQRSNLPALPQDPQTKSKELASLALGKNEIAGKGSVNTKRPSYPPVTHRPTAQSAGEPAPAPPLVHQPSSTASLNDFEYHRASYPTVGAGKLVDMQKKKLDKQAAKKSELNKQAVLMQQLTCEQGAQQEQPKRIAKQAKTQERQISRKDAAQKKRQDAYKKKMEDDIRKEIHGKQDEIMRMQGHQQPQPQPHIMMQHQHPQMFINQPYTQMIHPQSLQQCYPGQQYATQCFPSQQYALQPNMMYNVMAYPQQQYPMPQYSQQYPAQPMMNDMMSFVQPQQPQPFTASLAASPPALSSKENKKSQLKKKKKKKKTKKDDKESPNKTRQDEPDLMMPPLPPPRASMTSLKNSFKAKDVKERPNENARDESDPMMPPPLPPSESSPKPMDDKESPNKNRQDESDLMMPPLPPPRVSMTSLKNSPKAKDDKERPNENVRDESDPMMPPLSPPKVSMTSPTFEMECDAFAHEDSNEIPKGNDNGVTLLSREMVASLNPEGYAHSLAHNKNEEESLHAIEASCSLDLNSAVMDSMMGFVKHTPLSTHPSHASTQVDLINKSKTEDSLGPSDTAPKNKSCGFLVSLADDVVDQDITDQRALLKEAANAVLQIDIAKDVTCDEDNCLKTTERMDDKDSTALRESNVDEANSVNVTPDSEATSSIKHPAKHAKDDSVDGFAVSHQNRTDMLPRSNNLYSNAPSNEEYKLCRSTIIRESNNHPSIGYTAHPQSELTPTNSIKSSNGIISDDDEAALKDPHTCISCDIATDQKLLMPPTVTHPNDETILTSTEGDHKNEESPRAESSDPNSNRDNSKEPFETDMESDHVPSHSTEPRLEQLEESNTPNEYSRLNAKNDLRDHADSQRVSAMHSPLAYTSATIDSYPVIDESRSIDVSDNLLSQASRDVETDAEGLRDKLPLQVTRDVDTDSKNVKLSKQIGPLPEISVDSNGMIPSSEHTVVDDDDDLSWGCMFMQLEVFKQRFGDLRVPLPQKNEENTTQSGWYHLYVWVKNQREKFSQGALFPERYQKLLNLGLDLNPKPKHSAATSHANRRTSKRKKKKTKSNADTKKISGVKEFAVALTSKASQQSHHTKLQLDQRNEPPQTPLQQPANATSVPAMNVGNNFMAPNLQQPMQTSFQQGDSPAQFIASQQSLQQMQAPYQQFNNTGQAQYTMHFQPTMNTSQPHLRQIGPQMSVQGPYQQTNNEMTVQLSGTNNRSHHHSHIQQGSEIQALQAPYQQFNNTMAPQFTSSINDMKPQSQTNPQSQNTNPQDKQQTSGEQLNNATSSVTKRKHQLHVTGQRGTVEAKKQQPNLSGRPRLDLTRKQAQKNPPSKGKGLPVIQENVSVTGPNKHDEANSSRRDKTKQNSSTSNKADEIRSGKFSLEEEEYCLAVINDFKLGLLDALPGQNICSYLAKKLGCTYLRISKKFHGIVNLPPFAPISIKGSDEKTEKEVANARKRTKALYKRFRSSQSTTAKRMPSPDESVTLHADSKKRASSNQTEEQPAKKLKHRPLEEQAKEAQAEREKAESLMKIYKNTTESTHAPAASQPMHNLFAPQHQFQMSLNPLSTVLQNNFLQAQLHANASNFRLHQAQNLELMHKALFCQVNAYSGINGVSHQSSTVGPSQGHEALKTTVDSAEKDIAAETLCAIRNTGKGKDE</sequence>
<feature type="compositionally biased region" description="Basic and acidic residues" evidence="1">
    <location>
        <begin position="400"/>
        <end position="414"/>
    </location>
</feature>
<feature type="domain" description="Helicase-associated" evidence="2">
    <location>
        <begin position="1041"/>
        <end position="1109"/>
    </location>
</feature>
<feature type="region of interest" description="Disordered" evidence="1">
    <location>
        <begin position="368"/>
        <end position="536"/>
    </location>
</feature>
<feature type="region of interest" description="Disordered" evidence="1">
    <location>
        <begin position="1538"/>
        <end position="1599"/>
    </location>
</feature>
<feature type="compositionally biased region" description="Low complexity" evidence="1">
    <location>
        <begin position="371"/>
        <end position="382"/>
    </location>
</feature>
<feature type="region of interest" description="Disordered" evidence="1">
    <location>
        <begin position="712"/>
        <end position="751"/>
    </location>
</feature>
<reference evidence="3 4" key="1">
    <citation type="journal article" date="2020" name="G3 (Bethesda)">
        <title>Improved Reference Genome for Cyclotella cryptica CCMP332, a Model for Cell Wall Morphogenesis, Salinity Adaptation, and Lipid Production in Diatoms (Bacillariophyta).</title>
        <authorList>
            <person name="Roberts W.R."/>
            <person name="Downey K.M."/>
            <person name="Ruck E.C."/>
            <person name="Traller J.C."/>
            <person name="Alverson A.J."/>
        </authorList>
    </citation>
    <scope>NUCLEOTIDE SEQUENCE [LARGE SCALE GENOMIC DNA]</scope>
    <source>
        <strain evidence="3 4">CCMP332</strain>
    </source>
</reference>
<comment type="caution">
    <text evidence="3">The sequence shown here is derived from an EMBL/GenBank/DDBJ whole genome shotgun (WGS) entry which is preliminary data.</text>
</comment>
<feature type="compositionally biased region" description="Polar residues" evidence="1">
    <location>
        <begin position="64"/>
        <end position="75"/>
    </location>
</feature>
<feature type="compositionally biased region" description="Basic and acidic residues" evidence="1">
    <location>
        <begin position="867"/>
        <end position="880"/>
    </location>
</feature>
<proteinExistence type="predicted"/>
<feature type="compositionally biased region" description="Basic and acidic residues" evidence="1">
    <location>
        <begin position="437"/>
        <end position="453"/>
    </location>
</feature>
<feature type="compositionally biased region" description="Polar residues" evidence="1">
    <location>
        <begin position="1181"/>
        <end position="1198"/>
    </location>
</feature>
<feature type="region of interest" description="Disordered" evidence="1">
    <location>
        <begin position="1157"/>
        <end position="1203"/>
    </location>
</feature>
<feature type="compositionally biased region" description="Polar residues" evidence="1">
    <location>
        <begin position="805"/>
        <end position="822"/>
    </location>
</feature>
<dbReference type="Proteomes" id="UP001516023">
    <property type="component" value="Unassembled WGS sequence"/>
</dbReference>
<organism evidence="3 4">
    <name type="scientific">Cyclotella cryptica</name>
    <dbReference type="NCBI Taxonomy" id="29204"/>
    <lineage>
        <taxon>Eukaryota</taxon>
        <taxon>Sar</taxon>
        <taxon>Stramenopiles</taxon>
        <taxon>Ochrophyta</taxon>
        <taxon>Bacillariophyta</taxon>
        <taxon>Coscinodiscophyceae</taxon>
        <taxon>Thalassiosirophycidae</taxon>
        <taxon>Stephanodiscales</taxon>
        <taxon>Stephanodiscaceae</taxon>
        <taxon>Cyclotella</taxon>
    </lineage>
</organism>
<dbReference type="PANTHER" id="PTHR35213">
    <property type="entry name" value="RING-TYPE DOMAIN-CONTAINING PROTEIN-RELATED"/>
    <property type="match status" value="1"/>
</dbReference>
<feature type="region of interest" description="Disordered" evidence="1">
    <location>
        <begin position="1112"/>
        <end position="1145"/>
    </location>
</feature>
<evidence type="ECO:0000313" key="3">
    <source>
        <dbReference type="EMBL" id="KAL3802244.1"/>
    </source>
</evidence>
<feature type="region of interest" description="Disordered" evidence="1">
    <location>
        <begin position="209"/>
        <end position="249"/>
    </location>
</feature>
<dbReference type="PANTHER" id="PTHR35213:SF5">
    <property type="entry name" value="RING-TYPE DOMAIN-CONTAINING PROTEIN"/>
    <property type="match status" value="1"/>
</dbReference>
<feature type="compositionally biased region" description="Polar residues" evidence="1">
    <location>
        <begin position="724"/>
        <end position="741"/>
    </location>
</feature>
<feature type="compositionally biased region" description="Polar residues" evidence="1">
    <location>
        <begin position="1347"/>
        <end position="1363"/>
    </location>
</feature>
<dbReference type="EMBL" id="JABMIG020000021">
    <property type="protein sequence ID" value="KAL3802244.1"/>
    <property type="molecule type" value="Genomic_DNA"/>
</dbReference>
<dbReference type="Gene3D" id="6.10.140.530">
    <property type="match status" value="1"/>
</dbReference>
<accession>A0ABD3QQH2</accession>
<feature type="compositionally biased region" description="Basic and acidic residues" evidence="1">
    <location>
        <begin position="1586"/>
        <end position="1599"/>
    </location>
</feature>